<keyword evidence="3" id="KW-1185">Reference proteome</keyword>
<dbReference type="Pfam" id="PF05052">
    <property type="entry name" value="MerE"/>
    <property type="match status" value="1"/>
</dbReference>
<dbReference type="EMBL" id="SOPW01000008">
    <property type="protein sequence ID" value="TFB21455.1"/>
    <property type="molecule type" value="Genomic_DNA"/>
</dbReference>
<accession>A0A4Y8IN00</accession>
<evidence type="ECO:0000313" key="3">
    <source>
        <dbReference type="Proteomes" id="UP000297975"/>
    </source>
</evidence>
<keyword evidence="1" id="KW-0812">Transmembrane</keyword>
<dbReference type="GO" id="GO:0016020">
    <property type="term" value="C:membrane"/>
    <property type="evidence" value="ECO:0007669"/>
    <property type="project" value="InterPro"/>
</dbReference>
<evidence type="ECO:0008006" key="4">
    <source>
        <dbReference type="Google" id="ProtNLM"/>
    </source>
</evidence>
<feature type="transmembrane region" description="Helical" evidence="1">
    <location>
        <begin position="44"/>
        <end position="61"/>
    </location>
</feature>
<evidence type="ECO:0000313" key="2">
    <source>
        <dbReference type="EMBL" id="TFB21455.1"/>
    </source>
</evidence>
<proteinExistence type="predicted"/>
<reference evidence="2 3" key="1">
    <citation type="submission" date="2019-03" db="EMBL/GenBank/DDBJ databases">
        <authorList>
            <person name="He R.-H."/>
        </authorList>
    </citation>
    <scope>NUCLEOTIDE SEQUENCE [LARGE SCALE GENOMIC DNA]</scope>
    <source>
        <strain evidence="3">SH 714</strain>
    </source>
</reference>
<dbReference type="OrthoDB" id="6697419at2"/>
<keyword evidence="1" id="KW-1133">Transmembrane helix</keyword>
<keyword evidence="1" id="KW-0472">Membrane</keyword>
<feature type="transmembrane region" description="Helical" evidence="1">
    <location>
        <begin position="12"/>
        <end position="38"/>
    </location>
</feature>
<dbReference type="InterPro" id="IPR007746">
    <property type="entry name" value="MerE"/>
</dbReference>
<name>A0A4Y8IN00_9BACI</name>
<dbReference type="AlphaFoldDB" id="A0A4Y8IN00"/>
<evidence type="ECO:0000256" key="1">
    <source>
        <dbReference type="SAM" id="Phobius"/>
    </source>
</evidence>
<comment type="caution">
    <text evidence="2">The sequence shown here is derived from an EMBL/GenBank/DDBJ whole genome shotgun (WGS) entry which is preliminary data.</text>
</comment>
<dbReference type="RefSeq" id="WP_134340119.1">
    <property type="nucleotide sequence ID" value="NZ_SOPW01000008.1"/>
</dbReference>
<sequence length="98" mass="10988">MKNTVKGFGWTAMALITCPCHLVFIIPLLAGTALGSFLAEYETITWGVLGVLFIYFFYMGWKKLSQSDDDYAGKDDCTPKENEKKASLDCCSPQQFEK</sequence>
<gene>
    <name evidence="2" type="ORF">E3U55_09085</name>
</gene>
<dbReference type="Proteomes" id="UP000297975">
    <property type="component" value="Unassembled WGS sequence"/>
</dbReference>
<dbReference type="GO" id="GO:0015097">
    <property type="term" value="F:mercury ion transmembrane transporter activity"/>
    <property type="evidence" value="ECO:0007669"/>
    <property type="project" value="InterPro"/>
</dbReference>
<organism evidence="2 3">
    <name type="scientific">Filobacillus milosensis</name>
    <dbReference type="NCBI Taxonomy" id="94137"/>
    <lineage>
        <taxon>Bacteria</taxon>
        <taxon>Bacillati</taxon>
        <taxon>Bacillota</taxon>
        <taxon>Bacilli</taxon>
        <taxon>Bacillales</taxon>
        <taxon>Bacillaceae</taxon>
        <taxon>Filobacillus</taxon>
    </lineage>
</organism>
<protein>
    <recommendedName>
        <fullName evidence="4">Transporter</fullName>
    </recommendedName>
</protein>